<dbReference type="InterPro" id="IPR020845">
    <property type="entry name" value="AMP-binding_CS"/>
</dbReference>
<dbReference type="InterPro" id="IPR001242">
    <property type="entry name" value="Condensation_dom"/>
</dbReference>
<dbReference type="FunFam" id="3.30.300.30:FF:000015">
    <property type="entry name" value="Nonribosomal peptide synthase SidD"/>
    <property type="match status" value="3"/>
</dbReference>
<name>A0AA37T6P3_9GAMM</name>
<dbReference type="NCBIfam" id="TIGR01720">
    <property type="entry name" value="NRPS-para261"/>
    <property type="match status" value="2"/>
</dbReference>
<dbReference type="FunFam" id="2.30.38.10:FF:000001">
    <property type="entry name" value="Non-ribosomal peptide synthetase PvdI"/>
    <property type="match status" value="3"/>
</dbReference>
<comment type="caution">
    <text evidence="6">The sequence shown here is derived from an EMBL/GenBank/DDBJ whole genome shotgun (WGS) entry which is preliminary data.</text>
</comment>
<keyword evidence="4" id="KW-0677">Repeat</keyword>
<dbReference type="RefSeq" id="WP_232595441.1">
    <property type="nucleotide sequence ID" value="NZ_BSPD01000010.1"/>
</dbReference>
<dbReference type="PROSITE" id="PS00012">
    <property type="entry name" value="PHOSPHOPANTETHEINE"/>
    <property type="match status" value="3"/>
</dbReference>
<dbReference type="SUPFAM" id="SSF56801">
    <property type="entry name" value="Acetyl-CoA synthetase-like"/>
    <property type="match status" value="3"/>
</dbReference>
<feature type="domain" description="Carrier" evidence="5">
    <location>
        <begin position="4195"/>
        <end position="4272"/>
    </location>
</feature>
<dbReference type="PROSITE" id="PS00455">
    <property type="entry name" value="AMP_BINDING"/>
    <property type="match status" value="3"/>
</dbReference>
<protein>
    <recommendedName>
        <fullName evidence="5">Carrier domain-containing protein</fullName>
    </recommendedName>
</protein>
<dbReference type="InterPro" id="IPR025110">
    <property type="entry name" value="AMP-bd_C"/>
</dbReference>
<dbReference type="Pfam" id="PF00550">
    <property type="entry name" value="PP-binding"/>
    <property type="match status" value="3"/>
</dbReference>
<keyword evidence="2" id="KW-0596">Phosphopantetheine</keyword>
<dbReference type="CDD" id="cd19534">
    <property type="entry name" value="E_NRPS"/>
    <property type="match status" value="2"/>
</dbReference>
<dbReference type="GO" id="GO:0003824">
    <property type="term" value="F:catalytic activity"/>
    <property type="evidence" value="ECO:0007669"/>
    <property type="project" value="InterPro"/>
</dbReference>
<dbReference type="Gene3D" id="3.30.300.30">
    <property type="match status" value="3"/>
</dbReference>
<dbReference type="CDD" id="cd19531">
    <property type="entry name" value="LCL_NRPS-like"/>
    <property type="match status" value="1"/>
</dbReference>
<dbReference type="NCBIfam" id="TIGR01733">
    <property type="entry name" value="AA-adenyl-dom"/>
    <property type="match status" value="3"/>
</dbReference>
<dbReference type="InterPro" id="IPR036736">
    <property type="entry name" value="ACP-like_sf"/>
</dbReference>
<organism evidence="6 7">
    <name type="scientific">Marinibactrum halimedae</name>
    <dbReference type="NCBI Taxonomy" id="1444977"/>
    <lineage>
        <taxon>Bacteria</taxon>
        <taxon>Pseudomonadati</taxon>
        <taxon>Pseudomonadota</taxon>
        <taxon>Gammaproteobacteria</taxon>
        <taxon>Cellvibrionales</taxon>
        <taxon>Cellvibrionaceae</taxon>
        <taxon>Marinibactrum</taxon>
    </lineage>
</organism>
<dbReference type="GO" id="GO:0031177">
    <property type="term" value="F:phosphopantetheine binding"/>
    <property type="evidence" value="ECO:0007669"/>
    <property type="project" value="InterPro"/>
</dbReference>
<dbReference type="EMBL" id="BSPD01000010">
    <property type="protein sequence ID" value="GLS24565.1"/>
    <property type="molecule type" value="Genomic_DNA"/>
</dbReference>
<evidence type="ECO:0000256" key="2">
    <source>
        <dbReference type="ARBA" id="ARBA00022450"/>
    </source>
</evidence>
<dbReference type="Gene3D" id="1.10.1200.10">
    <property type="entry name" value="ACP-like"/>
    <property type="match status" value="3"/>
</dbReference>
<accession>A0AA37T6P3</accession>
<keyword evidence="3" id="KW-0597">Phosphoprotein</keyword>
<dbReference type="NCBIfam" id="NF003417">
    <property type="entry name" value="PRK04813.1"/>
    <property type="match status" value="3"/>
</dbReference>
<evidence type="ECO:0000256" key="3">
    <source>
        <dbReference type="ARBA" id="ARBA00022553"/>
    </source>
</evidence>
<dbReference type="FunFam" id="3.40.50.980:FF:000001">
    <property type="entry name" value="Non-ribosomal peptide synthetase"/>
    <property type="match status" value="3"/>
</dbReference>
<feature type="domain" description="Carrier" evidence="5">
    <location>
        <begin position="2640"/>
        <end position="2716"/>
    </location>
</feature>
<dbReference type="InterPro" id="IPR044894">
    <property type="entry name" value="TubC_N_sf"/>
</dbReference>
<dbReference type="SUPFAM" id="SSF47336">
    <property type="entry name" value="ACP-like"/>
    <property type="match status" value="3"/>
</dbReference>
<dbReference type="InterPro" id="IPR023213">
    <property type="entry name" value="CAT-like_dom_sf"/>
</dbReference>
<feature type="domain" description="Carrier" evidence="5">
    <location>
        <begin position="1075"/>
        <end position="1151"/>
    </location>
</feature>
<comment type="cofactor">
    <cofactor evidence="1">
        <name>pantetheine 4'-phosphate</name>
        <dbReference type="ChEBI" id="CHEBI:47942"/>
    </cofactor>
</comment>
<dbReference type="SMART" id="SM00823">
    <property type="entry name" value="PKS_PP"/>
    <property type="match status" value="2"/>
</dbReference>
<evidence type="ECO:0000256" key="1">
    <source>
        <dbReference type="ARBA" id="ARBA00001957"/>
    </source>
</evidence>
<dbReference type="InterPro" id="IPR020806">
    <property type="entry name" value="PKS_PP-bd"/>
</dbReference>
<dbReference type="PANTHER" id="PTHR45527:SF1">
    <property type="entry name" value="FATTY ACID SYNTHASE"/>
    <property type="match status" value="1"/>
</dbReference>
<dbReference type="CDD" id="cd12115">
    <property type="entry name" value="A_NRPS_Sfm_like"/>
    <property type="match status" value="1"/>
</dbReference>
<keyword evidence="7" id="KW-1185">Reference proteome</keyword>
<evidence type="ECO:0000313" key="7">
    <source>
        <dbReference type="Proteomes" id="UP001156870"/>
    </source>
</evidence>
<dbReference type="InterPro" id="IPR041464">
    <property type="entry name" value="TubC_N"/>
</dbReference>
<dbReference type="Pfam" id="PF13193">
    <property type="entry name" value="AMP-binding_C"/>
    <property type="match status" value="3"/>
</dbReference>
<sequence>MAIVTFLNKVKGLGIKLWLEDSQLKFKAPKGVWNAEIRDELRANKSAVIAFLKEEDKRATAEEWMTIQSVARVDENGNIMTDFPLSFSQERLWFIDQLESNSVSYNIPIAVNIESTVHSPLNVSQLEHAFHLIIDRHENLRTIFPSHKGKARQRILDKFVFILEQEDLSFLDSEQERHEEAQRRCEIEAKKPFDLACGPLLRAKIFKLSDQRHILMLNMHHIISDGWSMGVLVKEFAMIMAALNQGQEPLLPPLDIQYLDYSLWQRKWLGGESRNQHDKSDLSTKHSTETSLLQKQLNYWQQKLAGAPENLNLPTDFTRPSTQSFEGGRHYFQLDAQITKRLKQLAEKQDCTLYMVLLAVFNVLLYRYSHQEDICIGSPVANRHYDGTERLIGLFINTLVLRHRVKGEATFTSLLSDVKTTSLEAFENQDTPFEKIVDVVQPNRNAAISPLFQVMFILQNTPTEVLAPGMSAYPLDVANSKFDITLDLKESTEGLKGSFEYGRALFKPDTMARMADHFRAICQAVVDDPDAKVGELNFIRTAETQQLLNDFNGERVAYANSQAQCIHHFFTEQVNRNPDNIAVIDQDERLSYRELCEQSQRLALYLQSMDIGPDSLVGICINRSPQMLVAMLGILQAGGAYVPLDPGYPQERLEHMLNDSRVSVVLTEADCEDKLADFLAKEVELVVVDVQWQDICAQVDTLRSRNIRLKEEVTPEHLSYVIYTSGSTGKAKGVAIEHRNAVALINWAQDVYHPQQLSGVLAATSISFDLSVYEIFLTLAVGGKVILAPNIMALPEVARPQEITLINTVPSAIEELIDLKAVPDSVTTINLAGEPLSTRLVTKLYEQTSVEKVYDLYGPSEDTTYSTYTLRHANGVQTIGKPITNTQAYVLDSFNNPVPSGVPGELYLAGDGVARGYLYRPELSAEKFLPNPFIDGSRMYKTGDLVRWREDGNLEYLGRIDTQVKIRGFRIEIGEIEARLNEHQALKDSVVVAQGQATNKRLVAYYVAVDSTGDDLMDLAADELRRHLQQGLPDYMLPVAFVSVREIPLMPNGKVNRLLLSSLDVEVTSEQAYFAPRSNVEKQLVAIWSEVLGLAPENIGIQDNFFELGGDSIKTIQIVAKAIDQGIHFTTRDMFNHQNIQALLQNCDTDQSKETIHESGMLEGEVALSPIQQHFFEHHHTSRHHYNQSVLLNLTVKLSEQNVTDIVTVLMKQHDALRLRFSQTAHGWQQEYLGAKHITSRMGMTYVDLQGANTDAVTRVCNELQASLDLDKGPLIRWAYFKGAQNDHIRDQTSGDQLSIMVHHLVIDGVSWRILLEDLNQLIDQQRNSQPLALTQKRSSYRNWVDSLATWQDSEKGRQDLAWWRLQADKLQTGHDLAVTKPLLAKGYRQEDMAQHNVRLSREATEKLLKHCHQAYGTHINDLLMSAVMLGYFQSTGSLHLTIDMEGHGREQIQPTIDITRTLGWFTSLYPVSLSLSDPEDVGQCIKDVKAALHAVPNKGVGFPIFRYMNQDDVLRALPEAQVVFNFLGDFQAKAPDSRDRYFTFSENTCGNNSAGNREVAKRVTINGMVVFNQLSFDFSYPQHWQGEAICSWQDHFVIALESLINHCCNAPRLGYTPDDFPLLKISTAQLDDIIPVLENQRHITLDNIQDIYPLTPLQSGILFETLLADTDDNKGMYITQSAIGFHGQAERSALQQAWQRVVNHYDALRMQVIADERMINAAGMQVIQKQCDAKIDFLDWSDKSDAELKDACIAQMAKNKRAGIRYTTGPLMRMSLLQGKASSYLLFEQHHIMLDGWSQNIVLSNLFNLYQALVKGQDYNLPATAPYRAYVQLLLNRDQQAEAEYWQQYLSAHEEVTPLPFARLADYDREAMSLNSGPKEAFESARLSLSKDTTQQLEQLVKKHRLTMNTVLQFVWGVVLHLHSGNPSITFGSVSSGRNGLLDVKHNDQMVGLCINTTPTCIQFDALQTLLAQLTSMQARESEKLGYEITPLVEIQESLSAIGENDINTNQDFFQTLFVYENYPIEKISETSNLLKDFIGNEAPNYPLALTAFAQETLEMTFTWDAGYYSEASISNLMAQFERITLQLLEKPDALIKDLSLLPEDDKQRILTEFNQTSLDYDQSRCIHHLLAQQVEQYPDKTAVIYQGTPLSYQQLFDKSRTLALYLQNANIRPDTLVGVCMDRSADMVIAMLGIMQSGGAYVPMNPDYPVDRLNYMMEDSQAPIVLTQEKYRSRISDVIVQNTRLITIDDDWAEVSRVVGELTSSQVSLREEVTAKNLAYVIYTSGSTGKPKGVMIEHRNLHALCAWHQKAFRVDIHSRATQVANMAFDASVWEMWPYLLSAATLCVVDDETYTDIASLHQFLTDHQISHSFLPTPMAQQLMQREVSGLTHLQYLLIGGDKLSKYEAKSYPFTLVNNYGPTESTVVATSTTIEGSFTVQNIGAPISNTQVYILDQYNNPVPVGVPGELRIAGCGLARGYLNRPELTQEKFVANPYSDTHRRLYKSGDLACWLPNGQIEYLGRIDNQVKIRSYRIEVGEIESRFTQHNRVQDGAVIVQEVNGNKQLVAFYVAHGSHEQGLVEIPREEFKAWLRQTLPHYMIPTAFVGLAAMPLTPNGKVNRQALALMQANHSLEQDYVAPRSAIEKQLANIWGEILSVEASQIGLHDNFFELGGDSIKIIQVVAKATAQGIHFDVRDMFNHQSIYALLSHCDVSKSREIIKEQGILAGHVPLSPVQRYFFDHCQTDLHHFNQSVLLNLQSELSFSDLVAIIQTLMTQHDALRLRYQHIEGKWQQYYDADIPAEAESLGIHTYNIDHLEIQKIPGYVEDVCNHWQTSLDLENGPIMRCLYFDGQSRHPNQLAIIIHHLAIDGVSWRILLEDLNQLIDQQLAKQPLQLVAKRSSYRNWVEDLSHYQETEQGQADLSWWNDFAEKAQNIENVFDDKTFYQHEMQQHEVVLSKADTQKLMKHCHEAYGTTINDLLIAALMLSYCQSTGHQEMLLHMEGHGRELLHPSIDITKTLGWFTSLYPVHLTLSNPRDMGQSIKDIKTTLHSIPNKGVGFSIFKYVNQSEIIRKVPQAQVVFNFLGDFQSSDRGEKTHHFRLSDNSTGTSSSKQREAFRAITINGAVVFDQLSFSFSYPQAWQREKVNLWPDHFIAALKSLVEHCCETSRLGFTPDDFPLLNASLPQLDSIIPALHQTRNIELDNIQDIFPLTPLQSGMLFETLYSQTDSNNGMYLTQSAIGFQGQADINVLQQAWQQVVNHYDALRMQVITDNSAGINEGLQVILKKLEVNIKLVDWKEKNDEALKAACDIWMQESKRSGINFEQGPLLRMTLFQGQNCCYLLFEQHHIVLDGWSQSIVLSNLFKLYQSLLNSKQKIHSLPATAPYSAYLKVLTDTCKQEETAFWQDYLSQYDVKTPLPMASLTEYNNELAAREAFHETTLTLSAEVSVKLETMLKAHRITMNTALQCIWGLLLHLHSGNKTVMFGSVSSGRSGLQGVQNGDQMVGLCINTTPTCMTFDGQRNLLEQLKQMQSRESQKLHFETTSLTRIQAMLDNSNNDAFFQTLFVYENYPVEKISDNNRLIVDFMGDEAPNYPLSLRAISEGSIALTCTWDGYFYTEKHISVLMGQFERLLQQLTVQPECPIQDFRLITAAEKQLTLTQYNQTQYNQTHLDYPRNQCLHEWFEEQVNATPDAIAVAAQGESLSFQQLYERSQRLALYLQSVGVKPDTLVGLCVERSLDMMVGILGILQAGGAYVPLDPSYPEDRLAYMLEDSQACLVITQARYQSKLSALAQADRPLLVLDTQQADIDACADLSLTRAVRAPHLAYVIYTSGSTGKPKGVMVEHRSIVNHMQWIIHQLALGVGKSVLQKTAFNFDAAQWELMALLGGSTVVMAAPGIEKDPQQLHDAIVTHQITTLQCVPVLLNALLEQTELHQCDSLEAILCGGELLEQRLVERCQQALPAASLYNLYGPTECTIDATFYDCSAQPAATSSAGAITPIGIPVNNTQVYVLDPYQNPQPIGVPGELHIAGDCLARGYLGRPELTEERFIDNPFNPGTRLYKTGDLVRWLEDGNLECLGRMDTQVKIRGYRIETGEIEARLNEHSALSNAVVVAQGEASDQRLIAFYVTVDDAEQPTIESLRTHLLQTLPDYMVPAVFQWLEAIPLTPNGKVNRRLLEARDVSIVSDSEYIGPSSEFEQQLVDILANVLQREPNTIGMNDNFFELGGHSLLATQVISKIRSQLEIEFPMKAFFSVKTLADVADIAQVIIAQHTQEPSESVLADEDFEELSL</sequence>
<dbReference type="SUPFAM" id="SSF52777">
    <property type="entry name" value="CoA-dependent acyltransferases"/>
    <property type="match status" value="10"/>
</dbReference>
<dbReference type="FunFam" id="3.40.50.12780:FF:000012">
    <property type="entry name" value="Non-ribosomal peptide synthetase"/>
    <property type="match status" value="3"/>
</dbReference>
<dbReference type="Gene3D" id="1.10.10.1830">
    <property type="entry name" value="Non-ribosomal peptide synthase, adenylation domain"/>
    <property type="match status" value="1"/>
</dbReference>
<dbReference type="GO" id="GO:0005737">
    <property type="term" value="C:cytoplasm"/>
    <property type="evidence" value="ECO:0007669"/>
    <property type="project" value="TreeGrafter"/>
</dbReference>
<dbReference type="Pfam" id="PF00668">
    <property type="entry name" value="Condensation"/>
    <property type="match status" value="6"/>
</dbReference>
<dbReference type="Pfam" id="PF00501">
    <property type="entry name" value="AMP-binding"/>
    <property type="match status" value="3"/>
</dbReference>
<dbReference type="Gene3D" id="3.40.50.980">
    <property type="match status" value="6"/>
</dbReference>
<dbReference type="Proteomes" id="UP001156870">
    <property type="component" value="Unassembled WGS sequence"/>
</dbReference>
<dbReference type="InterPro" id="IPR045851">
    <property type="entry name" value="AMP-bd_C_sf"/>
</dbReference>
<dbReference type="GO" id="GO:0044550">
    <property type="term" value="P:secondary metabolite biosynthetic process"/>
    <property type="evidence" value="ECO:0007669"/>
    <property type="project" value="TreeGrafter"/>
</dbReference>
<evidence type="ECO:0000259" key="5">
    <source>
        <dbReference type="PROSITE" id="PS50075"/>
    </source>
</evidence>
<dbReference type="GO" id="GO:0043041">
    <property type="term" value="P:amino acid activation for nonribosomal peptide biosynthetic process"/>
    <property type="evidence" value="ECO:0007669"/>
    <property type="project" value="TreeGrafter"/>
</dbReference>
<dbReference type="FunFam" id="3.30.559.10:FF:000012">
    <property type="entry name" value="Non-ribosomal peptide synthetase"/>
    <property type="match status" value="1"/>
</dbReference>
<gene>
    <name evidence="6" type="ORF">GCM10007877_02790</name>
</gene>
<dbReference type="InterPro" id="IPR009081">
    <property type="entry name" value="PP-bd_ACP"/>
</dbReference>
<dbReference type="PANTHER" id="PTHR45527">
    <property type="entry name" value="NONRIBOSOMAL PEPTIDE SYNTHETASE"/>
    <property type="match status" value="1"/>
</dbReference>
<proteinExistence type="predicted"/>
<evidence type="ECO:0000256" key="4">
    <source>
        <dbReference type="ARBA" id="ARBA00022737"/>
    </source>
</evidence>
<dbReference type="Pfam" id="PF18563">
    <property type="entry name" value="TubC_N"/>
    <property type="match status" value="1"/>
</dbReference>
<dbReference type="PROSITE" id="PS50075">
    <property type="entry name" value="CARRIER"/>
    <property type="match status" value="3"/>
</dbReference>
<dbReference type="Gene3D" id="3.30.559.30">
    <property type="entry name" value="Nonribosomal peptide synthetase, condensation domain"/>
    <property type="match status" value="5"/>
</dbReference>
<dbReference type="InterPro" id="IPR010060">
    <property type="entry name" value="NRPS_synth"/>
</dbReference>
<dbReference type="InterPro" id="IPR010071">
    <property type="entry name" value="AA_adenyl_dom"/>
</dbReference>
<dbReference type="FunFam" id="3.30.559.30:FF:000001">
    <property type="entry name" value="Non-ribosomal peptide synthetase"/>
    <property type="match status" value="1"/>
</dbReference>
<dbReference type="InterPro" id="IPR000873">
    <property type="entry name" value="AMP-dep_synth/lig_dom"/>
</dbReference>
<evidence type="ECO:0000313" key="6">
    <source>
        <dbReference type="EMBL" id="GLS24565.1"/>
    </source>
</evidence>
<dbReference type="FunFam" id="1.10.1200.10:FF:000005">
    <property type="entry name" value="Nonribosomal peptide synthetase 1"/>
    <property type="match status" value="2"/>
</dbReference>
<dbReference type="Gene3D" id="3.30.559.10">
    <property type="entry name" value="Chloramphenicol acetyltransferase-like domain"/>
    <property type="match status" value="5"/>
</dbReference>
<dbReference type="Gene3D" id="2.30.38.10">
    <property type="entry name" value="Luciferase, Domain 3"/>
    <property type="match status" value="3"/>
</dbReference>
<reference evidence="6 7" key="1">
    <citation type="journal article" date="2014" name="Int. J. Syst. Evol. Microbiol.">
        <title>Complete genome sequence of Corynebacterium casei LMG S-19264T (=DSM 44701T), isolated from a smear-ripened cheese.</title>
        <authorList>
            <consortium name="US DOE Joint Genome Institute (JGI-PGF)"/>
            <person name="Walter F."/>
            <person name="Albersmeier A."/>
            <person name="Kalinowski J."/>
            <person name="Ruckert C."/>
        </authorList>
    </citation>
    <scope>NUCLEOTIDE SEQUENCE [LARGE SCALE GENOMIC DNA]</scope>
    <source>
        <strain evidence="6 7">NBRC 110095</strain>
    </source>
</reference>
<dbReference type="CDD" id="cd05930">
    <property type="entry name" value="A_NRPS"/>
    <property type="match status" value="2"/>
</dbReference>
<dbReference type="InterPro" id="IPR006162">
    <property type="entry name" value="Ppantetheine_attach_site"/>
</dbReference>